<organism evidence="1 2">
    <name type="scientific">Candidatus Fimicola merdigallinarum</name>
    <dbReference type="NCBI Taxonomy" id="2840819"/>
    <lineage>
        <taxon>Bacteria</taxon>
        <taxon>Bacillati</taxon>
        <taxon>Bacillota</taxon>
        <taxon>Clostridia</taxon>
        <taxon>Lachnospirales</taxon>
        <taxon>Lachnospiraceae</taxon>
        <taxon>Lachnospiraceae incertae sedis</taxon>
        <taxon>Candidatus Fimicola</taxon>
    </lineage>
</organism>
<gene>
    <name evidence="1" type="ORF">IAC55_02185</name>
</gene>
<accession>A0A9D9DV38</accession>
<feature type="non-terminal residue" evidence="1">
    <location>
        <position position="59"/>
    </location>
</feature>
<evidence type="ECO:0000313" key="1">
    <source>
        <dbReference type="EMBL" id="MBO8434118.1"/>
    </source>
</evidence>
<reference evidence="1" key="1">
    <citation type="submission" date="2020-10" db="EMBL/GenBank/DDBJ databases">
        <authorList>
            <person name="Gilroy R."/>
        </authorList>
    </citation>
    <scope>NUCLEOTIDE SEQUENCE</scope>
    <source>
        <strain evidence="1">F6-4510</strain>
    </source>
</reference>
<dbReference type="AlphaFoldDB" id="A0A9D9DV38"/>
<evidence type="ECO:0000313" key="2">
    <source>
        <dbReference type="Proteomes" id="UP000823611"/>
    </source>
</evidence>
<name>A0A9D9DV38_9FIRM</name>
<proteinExistence type="predicted"/>
<reference evidence="1" key="2">
    <citation type="journal article" date="2021" name="PeerJ">
        <title>Extensive microbial diversity within the chicken gut microbiome revealed by metagenomics and culture.</title>
        <authorList>
            <person name="Gilroy R."/>
            <person name="Ravi A."/>
            <person name="Getino M."/>
            <person name="Pursley I."/>
            <person name="Horton D.L."/>
            <person name="Alikhan N.F."/>
            <person name="Baker D."/>
            <person name="Gharbi K."/>
            <person name="Hall N."/>
            <person name="Watson M."/>
            <person name="Adriaenssens E.M."/>
            <person name="Foster-Nyarko E."/>
            <person name="Jarju S."/>
            <person name="Secka A."/>
            <person name="Antonio M."/>
            <person name="Oren A."/>
            <person name="Chaudhuri R.R."/>
            <person name="La Ragione R."/>
            <person name="Hildebrand F."/>
            <person name="Pallen M.J."/>
        </authorList>
    </citation>
    <scope>NUCLEOTIDE SEQUENCE</scope>
    <source>
        <strain evidence="1">F6-4510</strain>
    </source>
</reference>
<dbReference type="EMBL" id="JADIMX010000041">
    <property type="protein sequence ID" value="MBO8434118.1"/>
    <property type="molecule type" value="Genomic_DNA"/>
</dbReference>
<dbReference type="Proteomes" id="UP000823611">
    <property type="component" value="Unassembled WGS sequence"/>
</dbReference>
<comment type="caution">
    <text evidence="1">The sequence shown here is derived from an EMBL/GenBank/DDBJ whole genome shotgun (WGS) entry which is preliminary data.</text>
</comment>
<protein>
    <submittedName>
        <fullName evidence="1">Uncharacterized protein</fullName>
    </submittedName>
</protein>
<sequence length="59" mass="7103">MNTKDYKSIKEKLNKYYRDKKALDLNYIRLEGLNKKLFDIEKEINSPVSVSYTHLRAHE</sequence>